<sequence>MTDTLLDGQTYLDSLRDGRTVWIDGEKVKDVTEHAAFRNSARSISRLYDALHDPELRDTLTFEDDQGIRTHRFFAPSRTPDELLKARDAIAAWSRLGYGFLGRTPDYKAAFMASLSSDPDLYAPYADNARAWYRRYASQALFLNHVLVNPPVDRSRPVHEVGDVYVRVVRDNDRGIVVSGAKMLATGSALTHATFVAQNSAVSMEAGKAENFALAFIAPMDTPGCVLISRSSYEARAASPFDHPLSSRFDENDAVLIFEEALIPWENVLIYRDVEKANSFFPRSGFVNRSHLQAGTRFAVKLDLMAGLLARAVASNGTGGFRGVQAALGEVITLRNTAWALTTVMAMDPVDGPGGTVMPSIEHAGALRMFTSQAWERVRELFETHLGGAPLVVPSSRHDLAHPELGPLIERYYRGSDSSAESRIKLFKLVWDTIGTEFGGRHGLYERVYSGNADQVRIDALNAARRGGLAARLDSVVEDCLGDYDLDGWTRGPWARS</sequence>
<dbReference type="InterPro" id="IPR046373">
    <property type="entry name" value="Acyl-CoA_Oxase/DH_mid-dom_sf"/>
</dbReference>
<dbReference type="RefSeq" id="WP_073785899.1">
    <property type="nucleotide sequence ID" value="NZ_CP109583.1"/>
</dbReference>
<dbReference type="GeneID" id="96790179"/>
<evidence type="ECO:0000313" key="8">
    <source>
        <dbReference type="Proteomes" id="UP000186455"/>
    </source>
</evidence>
<evidence type="ECO:0000256" key="1">
    <source>
        <dbReference type="ARBA" id="ARBA00022630"/>
    </source>
</evidence>
<dbReference type="InterPro" id="IPR009100">
    <property type="entry name" value="AcylCoA_DH/oxidase_NM_dom_sf"/>
</dbReference>
<keyword evidence="8" id="KW-1185">Reference proteome</keyword>
<dbReference type="GO" id="GO:0016627">
    <property type="term" value="F:oxidoreductase activity, acting on the CH-CH group of donors"/>
    <property type="evidence" value="ECO:0007669"/>
    <property type="project" value="InterPro"/>
</dbReference>
<evidence type="ECO:0000256" key="3">
    <source>
        <dbReference type="ARBA" id="ARBA00023002"/>
    </source>
</evidence>
<name>A0A1Q4V986_9ACTN</name>
<dbReference type="EMBL" id="LFBV01000002">
    <property type="protein sequence ID" value="OKH94418.1"/>
    <property type="molecule type" value="Genomic_DNA"/>
</dbReference>
<comment type="caution">
    <text evidence="7">The sequence shown here is derived from an EMBL/GenBank/DDBJ whole genome shotgun (WGS) entry which is preliminary data.</text>
</comment>
<dbReference type="InterPro" id="IPR024719">
    <property type="entry name" value="HpaB/PvcC/4-BUDH_C"/>
</dbReference>
<dbReference type="Gene3D" id="1.10.3140.10">
    <property type="entry name" value="4-hydroxybutyryl-coa dehydratase, domain 1"/>
    <property type="match status" value="1"/>
</dbReference>
<evidence type="ECO:0000256" key="2">
    <source>
        <dbReference type="ARBA" id="ARBA00022827"/>
    </source>
</evidence>
<accession>A0A1Q4V986</accession>
<keyword evidence="3" id="KW-0560">Oxidoreductase</keyword>
<dbReference type="InterPro" id="IPR004925">
    <property type="entry name" value="HpaB/PvcC/4-BUDH"/>
</dbReference>
<feature type="domain" description="HpaB/PvcC/4-BUDH N-terminal" evidence="6">
    <location>
        <begin position="8"/>
        <end position="270"/>
    </location>
</feature>
<reference evidence="7 8" key="1">
    <citation type="submission" date="2015-06" db="EMBL/GenBank/DDBJ databases">
        <title>Cloning and characterization of the uncialamcin biosynthetic gene cluster.</title>
        <authorList>
            <person name="Yan X."/>
            <person name="Huang T."/>
            <person name="Ge H."/>
            <person name="Shen B."/>
        </authorList>
    </citation>
    <scope>NUCLEOTIDE SEQUENCE [LARGE SCALE GENOMIC DNA]</scope>
    <source>
        <strain evidence="7 8">DCA2648</strain>
    </source>
</reference>
<proteinExistence type="predicted"/>
<dbReference type="STRING" id="1048205.AB852_08920"/>
<dbReference type="PIRSF" id="PIRSF500125">
    <property type="entry name" value="4_HPA_large"/>
    <property type="match status" value="1"/>
</dbReference>
<dbReference type="SUPFAM" id="SSF47203">
    <property type="entry name" value="Acyl-CoA dehydrogenase C-terminal domain-like"/>
    <property type="match status" value="1"/>
</dbReference>
<feature type="binding site" evidence="4">
    <location>
        <begin position="145"/>
        <end position="147"/>
    </location>
    <ligand>
        <name>FAD</name>
        <dbReference type="ChEBI" id="CHEBI:57692"/>
    </ligand>
</feature>
<dbReference type="PIRSF" id="PIRSF000331">
    <property type="entry name" value="HpaA_HpaB"/>
    <property type="match status" value="1"/>
</dbReference>
<dbReference type="AlphaFoldDB" id="A0A1Q4V986"/>
<dbReference type="Pfam" id="PF03241">
    <property type="entry name" value="HpaB"/>
    <property type="match status" value="1"/>
</dbReference>
<feature type="binding site" evidence="4">
    <location>
        <position position="186"/>
    </location>
    <ligand>
        <name>FAD</name>
        <dbReference type="ChEBI" id="CHEBI:57692"/>
    </ligand>
</feature>
<dbReference type="InterPro" id="IPR024677">
    <property type="entry name" value="HpaB/PvcC"/>
</dbReference>
<evidence type="ECO:0000313" key="7">
    <source>
        <dbReference type="EMBL" id="OKH94418.1"/>
    </source>
</evidence>
<dbReference type="SUPFAM" id="SSF56645">
    <property type="entry name" value="Acyl-CoA dehydrogenase NM domain-like"/>
    <property type="match status" value="1"/>
</dbReference>
<evidence type="ECO:0000259" key="6">
    <source>
        <dbReference type="Pfam" id="PF11794"/>
    </source>
</evidence>
<evidence type="ECO:0000259" key="5">
    <source>
        <dbReference type="Pfam" id="PF03241"/>
    </source>
</evidence>
<dbReference type="Gene3D" id="1.20.140.10">
    <property type="entry name" value="Butyryl-CoA Dehydrogenase, subunit A, domain 3"/>
    <property type="match status" value="1"/>
</dbReference>
<dbReference type="PANTHER" id="PTHR36117">
    <property type="entry name" value="4-HYDROXYPHENYLACETATE 3-MONOOXYGENASE-RELATED"/>
    <property type="match status" value="1"/>
</dbReference>
<organism evidence="7 8">
    <name type="scientific">Streptomyces uncialis</name>
    <dbReference type="NCBI Taxonomy" id="1048205"/>
    <lineage>
        <taxon>Bacteria</taxon>
        <taxon>Bacillati</taxon>
        <taxon>Actinomycetota</taxon>
        <taxon>Actinomycetes</taxon>
        <taxon>Kitasatosporales</taxon>
        <taxon>Streptomycetaceae</taxon>
        <taxon>Streptomyces</taxon>
    </lineage>
</organism>
<keyword evidence="2 4" id="KW-0274">FAD</keyword>
<dbReference type="InterPro" id="IPR036250">
    <property type="entry name" value="AcylCo_DH-like_C"/>
</dbReference>
<keyword evidence="1" id="KW-0285">Flavoprotein</keyword>
<feature type="domain" description="HpaB/PvcC/4-BUDH C-terminal" evidence="5">
    <location>
        <begin position="277"/>
        <end position="475"/>
    </location>
</feature>
<dbReference type="InterPro" id="IPR024674">
    <property type="entry name" value="HpaB/PvcC/4-BUDH_N"/>
</dbReference>
<dbReference type="Gene3D" id="2.40.110.10">
    <property type="entry name" value="Butyryl-CoA Dehydrogenase, subunit A, domain 2"/>
    <property type="match status" value="1"/>
</dbReference>
<gene>
    <name evidence="7" type="ORF">AB852_08920</name>
</gene>
<dbReference type="Proteomes" id="UP000186455">
    <property type="component" value="Unassembled WGS sequence"/>
</dbReference>
<dbReference type="PANTHER" id="PTHR36117:SF3">
    <property type="entry name" value="4-HYDROXYPHENYLACETATE 3-MONOOXYGENASE-RELATED"/>
    <property type="match status" value="1"/>
</dbReference>
<protein>
    <submittedName>
        <fullName evidence="7">Pyoverdin chromophore biosynthetic protein pvcC</fullName>
    </submittedName>
</protein>
<dbReference type="Pfam" id="PF11794">
    <property type="entry name" value="HpaB_N"/>
    <property type="match status" value="1"/>
</dbReference>
<evidence type="ECO:0000256" key="4">
    <source>
        <dbReference type="PIRSR" id="PIRSR000331-2"/>
    </source>
</evidence>